<dbReference type="PRINTS" id="PR00205">
    <property type="entry name" value="CADHERIN"/>
</dbReference>
<dbReference type="SUPFAM" id="SSF49899">
    <property type="entry name" value="Concanavalin A-like lectins/glucanases"/>
    <property type="match status" value="1"/>
</dbReference>
<evidence type="ECO:0000256" key="7">
    <source>
        <dbReference type="ARBA" id="ARBA00023018"/>
    </source>
</evidence>
<evidence type="ECO:0000256" key="2">
    <source>
        <dbReference type="ARBA" id="ARBA00022729"/>
    </source>
</evidence>
<keyword evidence="4 13" id="KW-0106">Calcium</keyword>
<keyword evidence="20" id="KW-1185">Reference proteome</keyword>
<evidence type="ECO:0000256" key="16">
    <source>
        <dbReference type="SAM" id="SignalP"/>
    </source>
</evidence>
<keyword evidence="1 15" id="KW-0812">Transmembrane</keyword>
<feature type="transmembrane region" description="Helical" evidence="15">
    <location>
        <begin position="872"/>
        <end position="898"/>
    </location>
</feature>
<dbReference type="GO" id="GO:0045211">
    <property type="term" value="C:postsynaptic membrane"/>
    <property type="evidence" value="ECO:0007669"/>
    <property type="project" value="TreeGrafter"/>
</dbReference>
<dbReference type="OrthoDB" id="10012272at2759"/>
<evidence type="ECO:0000256" key="4">
    <source>
        <dbReference type="ARBA" id="ARBA00022837"/>
    </source>
</evidence>
<feature type="compositionally biased region" description="Acidic residues" evidence="14">
    <location>
        <begin position="946"/>
        <end position="975"/>
    </location>
</feature>
<evidence type="ECO:0000313" key="20">
    <source>
        <dbReference type="Proteomes" id="UP000659654"/>
    </source>
</evidence>
<feature type="domain" description="Cadherin" evidence="17">
    <location>
        <begin position="159"/>
        <end position="249"/>
    </location>
</feature>
<name>A0A1I7RPL0_BURXY</name>
<dbReference type="GO" id="GO:0012505">
    <property type="term" value="C:endomembrane system"/>
    <property type="evidence" value="ECO:0007669"/>
    <property type="project" value="UniProtKB-SubCell"/>
</dbReference>
<dbReference type="SMR" id="A0A1I7RPL0"/>
<dbReference type="SMART" id="SM00112">
    <property type="entry name" value="CA"/>
    <property type="match status" value="2"/>
</dbReference>
<dbReference type="EMBL" id="CAJFDI010000002">
    <property type="protein sequence ID" value="CAD5214997.1"/>
    <property type="molecule type" value="Genomic_DNA"/>
</dbReference>
<evidence type="ECO:0000256" key="13">
    <source>
        <dbReference type="PROSITE-ProRule" id="PRU00043"/>
    </source>
</evidence>
<feature type="compositionally biased region" description="Acidic residues" evidence="14">
    <location>
        <begin position="353"/>
        <end position="365"/>
    </location>
</feature>
<dbReference type="InterPro" id="IPR015919">
    <property type="entry name" value="Cadherin-like_sf"/>
</dbReference>
<dbReference type="PROSITE" id="PS50268">
    <property type="entry name" value="CADHERIN_2"/>
    <property type="match status" value="2"/>
</dbReference>
<evidence type="ECO:0000256" key="1">
    <source>
        <dbReference type="ARBA" id="ARBA00022692"/>
    </source>
</evidence>
<reference evidence="18" key="2">
    <citation type="submission" date="2020-09" db="EMBL/GenBank/DDBJ databases">
        <authorList>
            <person name="Kikuchi T."/>
        </authorList>
    </citation>
    <scope>NUCLEOTIDE SEQUENCE</scope>
    <source>
        <strain evidence="18">Ka4C1</strain>
    </source>
</reference>
<dbReference type="Proteomes" id="UP000659654">
    <property type="component" value="Unassembled WGS sequence"/>
</dbReference>
<dbReference type="InterPro" id="IPR045588">
    <property type="entry name" value="CLSTN_C"/>
</dbReference>
<dbReference type="eggNOG" id="KOG1834">
    <property type="taxonomic scope" value="Eukaryota"/>
</dbReference>
<dbReference type="WBParaSite" id="BXY_0265100.1">
    <property type="protein sequence ID" value="BXY_0265100.1"/>
    <property type="gene ID" value="BXY_0265100"/>
</dbReference>
<dbReference type="GO" id="GO:0050806">
    <property type="term" value="P:positive regulation of synaptic transmission"/>
    <property type="evidence" value="ECO:0007669"/>
    <property type="project" value="TreeGrafter"/>
</dbReference>
<proteinExistence type="inferred from homology"/>
<dbReference type="Pfam" id="PF19699">
    <property type="entry name" value="CLSTN_C"/>
    <property type="match status" value="2"/>
</dbReference>
<dbReference type="InterPro" id="IPR002126">
    <property type="entry name" value="Cadherin-like_dom"/>
</dbReference>
<evidence type="ECO:0000313" key="21">
    <source>
        <dbReference type="WBParaSite" id="BXY_0265100.1"/>
    </source>
</evidence>
<keyword evidence="3" id="KW-0677">Repeat</keyword>
<evidence type="ECO:0000256" key="15">
    <source>
        <dbReference type="SAM" id="Phobius"/>
    </source>
</evidence>
<evidence type="ECO:0000256" key="11">
    <source>
        <dbReference type="ARBA" id="ARBA00035015"/>
    </source>
</evidence>
<keyword evidence="5" id="KW-0130">Cell adhesion</keyword>
<dbReference type="AlphaFoldDB" id="A0A1I7RPL0"/>
<comment type="similarity">
    <text evidence="11">Belongs to the calsyntenin family.</text>
</comment>
<feature type="region of interest" description="Disordered" evidence="14">
    <location>
        <begin position="941"/>
        <end position="1004"/>
    </location>
</feature>
<keyword evidence="6 15" id="KW-1133">Transmembrane helix</keyword>
<feature type="region of interest" description="Disordered" evidence="14">
    <location>
        <begin position="344"/>
        <end position="368"/>
    </location>
</feature>
<evidence type="ECO:0000313" key="18">
    <source>
        <dbReference type="EMBL" id="CAD5214997.1"/>
    </source>
</evidence>
<keyword evidence="9" id="KW-0325">Glycoprotein</keyword>
<evidence type="ECO:0000256" key="5">
    <source>
        <dbReference type="ARBA" id="ARBA00022889"/>
    </source>
</evidence>
<feature type="chain" id="PRO_5036021882" evidence="16">
    <location>
        <begin position="17"/>
        <end position="1004"/>
    </location>
</feature>
<gene>
    <name evidence="18" type="ORF">BXYJ_LOCUS3809</name>
</gene>
<reference evidence="21" key="1">
    <citation type="submission" date="2016-11" db="UniProtKB">
        <authorList>
            <consortium name="WormBaseParasite"/>
        </authorList>
    </citation>
    <scope>IDENTIFICATION</scope>
</reference>
<evidence type="ECO:0000313" key="19">
    <source>
        <dbReference type="Proteomes" id="UP000095284"/>
    </source>
</evidence>
<keyword evidence="8 15" id="KW-0472">Membrane</keyword>
<accession>A0A1I7RPL0</accession>
<organism evidence="19 21">
    <name type="scientific">Bursaphelenchus xylophilus</name>
    <name type="common">Pinewood nematode worm</name>
    <name type="synonym">Aphelenchoides xylophilus</name>
    <dbReference type="NCBI Taxonomy" id="6326"/>
    <lineage>
        <taxon>Eukaryota</taxon>
        <taxon>Metazoa</taxon>
        <taxon>Ecdysozoa</taxon>
        <taxon>Nematoda</taxon>
        <taxon>Chromadorea</taxon>
        <taxon>Rhabditida</taxon>
        <taxon>Tylenchina</taxon>
        <taxon>Tylenchomorpha</taxon>
        <taxon>Aphelenchoidea</taxon>
        <taxon>Aphelenchoididae</taxon>
        <taxon>Bursaphelenchus</taxon>
    </lineage>
</organism>
<dbReference type="PANTHER" id="PTHR14139:SF2">
    <property type="entry name" value="CALSYNTENIN-1"/>
    <property type="match status" value="1"/>
</dbReference>
<dbReference type="Proteomes" id="UP000095284">
    <property type="component" value="Unplaced"/>
</dbReference>
<dbReference type="GO" id="GO:0009986">
    <property type="term" value="C:cell surface"/>
    <property type="evidence" value="ECO:0007669"/>
    <property type="project" value="TreeGrafter"/>
</dbReference>
<evidence type="ECO:0000256" key="9">
    <source>
        <dbReference type="ARBA" id="ARBA00023180"/>
    </source>
</evidence>
<evidence type="ECO:0000256" key="8">
    <source>
        <dbReference type="ARBA" id="ARBA00023136"/>
    </source>
</evidence>
<dbReference type="Proteomes" id="UP000582659">
    <property type="component" value="Unassembled WGS sequence"/>
</dbReference>
<dbReference type="GO" id="GO:0005509">
    <property type="term" value="F:calcium ion binding"/>
    <property type="evidence" value="ECO:0007669"/>
    <property type="project" value="UniProtKB-UniRule"/>
</dbReference>
<evidence type="ECO:0000259" key="17">
    <source>
        <dbReference type="PROSITE" id="PS50268"/>
    </source>
</evidence>
<dbReference type="PANTHER" id="PTHR14139">
    <property type="entry name" value="CALSYNTENIN"/>
    <property type="match status" value="1"/>
</dbReference>
<dbReference type="Gene3D" id="2.60.40.60">
    <property type="entry name" value="Cadherins"/>
    <property type="match status" value="2"/>
</dbReference>
<dbReference type="EMBL" id="CAJFCV020000002">
    <property type="protein sequence ID" value="CAG9096209.1"/>
    <property type="molecule type" value="Genomic_DNA"/>
</dbReference>
<evidence type="ECO:0000256" key="12">
    <source>
        <dbReference type="ARBA" id="ARBA00046288"/>
    </source>
</evidence>
<dbReference type="GO" id="GO:0007156">
    <property type="term" value="P:homophilic cell adhesion via plasma membrane adhesion molecules"/>
    <property type="evidence" value="ECO:0007669"/>
    <property type="project" value="InterPro"/>
</dbReference>
<feature type="domain" description="Cadherin" evidence="17">
    <location>
        <begin position="64"/>
        <end position="141"/>
    </location>
</feature>
<evidence type="ECO:0000256" key="3">
    <source>
        <dbReference type="ARBA" id="ARBA00022737"/>
    </source>
</evidence>
<dbReference type="GO" id="GO:0051965">
    <property type="term" value="P:positive regulation of synapse assembly"/>
    <property type="evidence" value="ECO:0007669"/>
    <property type="project" value="TreeGrafter"/>
</dbReference>
<dbReference type="Gene3D" id="2.60.120.200">
    <property type="match status" value="1"/>
</dbReference>
<dbReference type="InterPro" id="IPR013320">
    <property type="entry name" value="ConA-like_dom_sf"/>
</dbReference>
<protein>
    <submittedName>
        <fullName evidence="18">(pine wood nematode) hypothetical protein</fullName>
    </submittedName>
</protein>
<keyword evidence="2 16" id="KW-0732">Signal</keyword>
<dbReference type="CDD" id="cd11304">
    <property type="entry name" value="Cadherin_repeat"/>
    <property type="match status" value="2"/>
</dbReference>
<feature type="signal peptide" evidence="16">
    <location>
        <begin position="1"/>
        <end position="16"/>
    </location>
</feature>
<evidence type="ECO:0000256" key="14">
    <source>
        <dbReference type="SAM" id="MobiDB-lite"/>
    </source>
</evidence>
<evidence type="ECO:0000256" key="6">
    <source>
        <dbReference type="ARBA" id="ARBA00022989"/>
    </source>
</evidence>
<sequence length="1004" mass="112590">MRLFVAVCLWLGTALAGHHKHHHRVPILQLNGADEILGSLREDEKVVAVSPHIAIFPESGPVCKYELSSDSETEIPFTAEVLDKNSGNAVVKVKENFTLDCSHSEYNLEITAVGCTDDMAKSESASLKITVKDTNNHAPEFDAPWYAFDVVEGQVNHNIAKLTTTDKDCGHPYGKICRYEITNALEGFPFHIDDQGVISNVKPLNRTDSESHILTIVAYDCGMQRSKSALVTINVRRPCQEGLRGVPNHEESIQYTPGTGTRKILPEAEVIACPSDHSCTVKSAESFLQLAIERPSEHDLASTKKCGMNLATLELLPRGDANVRSVVLGKDGKAKELLLDSDENLDKDVKADESEEDDDEEDEDVSSLTPGQLEQQKYMFDGKTTSVIVPPTTVKGVIPEKFSLTFSMKHARGSKAEQQVKQNILCETDNDHLNRHHFAVYIRHCKLEMLLRREAEHATQNFRAAEWRWSLPEVCDDEWHSYAILFQDLDNVVLLVDGNKLDSSERNPEILDDWPLHETKWMKTKMVVGACWHGRTQQMVQFFKGQLTSVYLLPGKVESEMAVQCLHQPKERLRFDAVEELVPGETAAFTDQQTRLTLTANTLEDLSLLLQKVEYINSDPRLPGKRRLTIKSSAKCTNGEKRDLGTYETSIQVKNEQAPILSISGQNLINTDRKSLKLGTVMLPDVQITVVKSDGQKDVDVTTKHKVDWCKVHLKPSRDMDLEYFSSPAALIASLNIDFEHDSEGILLKGEESIAGYREVLGKIHYFNTRPEAYNKRMYTVQCAMDKGKLLSNKFFVTMYISSDNKVDDLDGDARILTKGNDAQDLRDFGKQFEPSAFDQLGANRLQNILEMDLPRPKALLSHHGYEMGQGAVAGGAVAIVVVICVGFLLVLLVVGVLKMRDTPIPRARRRQRKLATMQEGMEWDDGGMNITVNPLEDVEKQEQEMYSEEEDESSDDGESYHDEDEMSEEEEEETSPALPHASKGLEWDDDGTIPQSVSRTYRV</sequence>
<evidence type="ECO:0000256" key="10">
    <source>
        <dbReference type="ARBA" id="ARBA00034103"/>
    </source>
</evidence>
<keyword evidence="7" id="KW-0770">Synapse</keyword>
<feature type="compositionally biased region" description="Polar residues" evidence="14">
    <location>
        <begin position="994"/>
        <end position="1004"/>
    </location>
</feature>
<dbReference type="SUPFAM" id="SSF49313">
    <property type="entry name" value="Cadherin-like"/>
    <property type="match status" value="1"/>
</dbReference>
<dbReference type="Pfam" id="PF00028">
    <property type="entry name" value="Cadherin"/>
    <property type="match status" value="1"/>
</dbReference>
<comment type="subcellular location">
    <subcellularLocation>
        <location evidence="12">Endomembrane system</location>
        <topology evidence="12">Single-pass type I membrane protein</topology>
    </subcellularLocation>
    <subcellularLocation>
        <location evidence="10">Synapse</location>
    </subcellularLocation>
</comment>